<keyword evidence="2" id="KW-0378">Hydrolase</keyword>
<proteinExistence type="predicted"/>
<dbReference type="Proteomes" id="UP001596312">
    <property type="component" value="Unassembled WGS sequence"/>
</dbReference>
<feature type="compositionally biased region" description="Basic and acidic residues" evidence="1">
    <location>
        <begin position="59"/>
        <end position="71"/>
    </location>
</feature>
<dbReference type="Gene3D" id="2.130.10.10">
    <property type="entry name" value="YVTN repeat-like/Quinoprotein amine dehydrogenase"/>
    <property type="match status" value="1"/>
</dbReference>
<dbReference type="GO" id="GO:0016787">
    <property type="term" value="F:hydrolase activity"/>
    <property type="evidence" value="ECO:0007669"/>
    <property type="project" value="UniProtKB-KW"/>
</dbReference>
<accession>A0ABD5V437</accession>
<dbReference type="AlphaFoldDB" id="A0ABD5V437"/>
<dbReference type="InterPro" id="IPR015943">
    <property type="entry name" value="WD40/YVTN_repeat-like_dom_sf"/>
</dbReference>
<dbReference type="RefSeq" id="WP_340603065.1">
    <property type="nucleotide sequence ID" value="NZ_JBBMXV010000001.1"/>
</dbReference>
<feature type="region of interest" description="Disordered" evidence="1">
    <location>
        <begin position="21"/>
        <end position="71"/>
    </location>
</feature>
<dbReference type="SUPFAM" id="SSF110296">
    <property type="entry name" value="Oligoxyloglucan reducing end-specific cellobiohydrolase"/>
    <property type="match status" value="1"/>
</dbReference>
<evidence type="ECO:0000256" key="1">
    <source>
        <dbReference type="SAM" id="MobiDB-lite"/>
    </source>
</evidence>
<protein>
    <submittedName>
        <fullName evidence="2">Glycosyl hydrolase</fullName>
    </submittedName>
</protein>
<dbReference type="EMBL" id="JBHSXQ010000001">
    <property type="protein sequence ID" value="MFC6904561.1"/>
    <property type="molecule type" value="Genomic_DNA"/>
</dbReference>
<organism evidence="2 3">
    <name type="scientific">Halalkalicoccus tibetensis</name>
    <dbReference type="NCBI Taxonomy" id="175632"/>
    <lineage>
        <taxon>Archaea</taxon>
        <taxon>Methanobacteriati</taxon>
        <taxon>Methanobacteriota</taxon>
        <taxon>Stenosarchaea group</taxon>
        <taxon>Halobacteria</taxon>
        <taxon>Halobacteriales</taxon>
        <taxon>Halococcaceae</taxon>
        <taxon>Halalkalicoccus</taxon>
    </lineage>
</organism>
<name>A0ABD5V437_9EURY</name>
<dbReference type="PROSITE" id="PS51257">
    <property type="entry name" value="PROKAR_LIPOPROTEIN"/>
    <property type="match status" value="1"/>
</dbReference>
<evidence type="ECO:0000313" key="2">
    <source>
        <dbReference type="EMBL" id="MFC6904561.1"/>
    </source>
</evidence>
<reference evidence="2 3" key="1">
    <citation type="journal article" date="2019" name="Int. J. Syst. Evol. Microbiol.">
        <title>The Global Catalogue of Microorganisms (GCM) 10K type strain sequencing project: providing services to taxonomists for standard genome sequencing and annotation.</title>
        <authorList>
            <consortium name="The Broad Institute Genomics Platform"/>
            <consortium name="The Broad Institute Genome Sequencing Center for Infectious Disease"/>
            <person name="Wu L."/>
            <person name="Ma J."/>
        </authorList>
    </citation>
    <scope>NUCLEOTIDE SEQUENCE [LARGE SCALE GENOMIC DNA]</scope>
    <source>
        <strain evidence="2 3">CGMCC 1.3240</strain>
    </source>
</reference>
<keyword evidence="3" id="KW-1185">Reference proteome</keyword>
<gene>
    <name evidence="2" type="ORF">ACFQGH_05040</name>
</gene>
<comment type="caution">
    <text evidence="2">The sequence shown here is derived from an EMBL/GenBank/DDBJ whole genome shotgun (WGS) entry which is preliminary data.</text>
</comment>
<sequence>MDRRKFIGLAAATAGTGVALAGCTADDEAEERTDTGDDEPAAEESASEVPEEGPEPEGGDGRPYTHYDLDVHDERSVGRPVWIDKDGRVYGRSGPRVVVSDDWWETTETLYSFEEEGTTEEYVQMVVVPDSGRIIASTGGRGETGGTVHLLDEDLEGSETLYQFDYGRMSNEFGHAVHEDVVVISCYGMSDYEANRHANEVILSTDGGESFDLILEPELVTTDAANHHIHDVEYDPHAERIWVAVGDHGNSQLYWSDDLGDSWSEIDDRGAITMVTQVAAFEDCVVLGTDGVPEGIMRWERDGPDDEPEGADDFVRVHVQIDTDPDDDVMELYARRRWHVREDDGRELCLMPFGYSTMHDTAEDSVLLASVDGDEWYELHRTQTREILLTNVMGPLSMDGDRRTLVSDSNQGAHQIDATVPEFWT</sequence>
<evidence type="ECO:0000313" key="3">
    <source>
        <dbReference type="Proteomes" id="UP001596312"/>
    </source>
</evidence>
<feature type="compositionally biased region" description="Acidic residues" evidence="1">
    <location>
        <begin position="25"/>
        <end position="58"/>
    </location>
</feature>